<feature type="compositionally biased region" description="Basic and acidic residues" evidence="2">
    <location>
        <begin position="529"/>
        <end position="539"/>
    </location>
</feature>
<dbReference type="InterPro" id="IPR001878">
    <property type="entry name" value="Znf_CCHC"/>
</dbReference>
<dbReference type="SUPFAM" id="SSF56672">
    <property type="entry name" value="DNA/RNA polymerases"/>
    <property type="match status" value="1"/>
</dbReference>
<dbReference type="Gene3D" id="4.10.60.10">
    <property type="entry name" value="Zinc finger, CCHC-type"/>
    <property type="match status" value="1"/>
</dbReference>
<protein>
    <recommendedName>
        <fullName evidence="3">CCHC-type domain-containing protein</fullName>
    </recommendedName>
</protein>
<dbReference type="PANTHER" id="PTHR33026:SF7">
    <property type="entry name" value="OS03G0100275 PROTEIN"/>
    <property type="match status" value="1"/>
</dbReference>
<evidence type="ECO:0000259" key="3">
    <source>
        <dbReference type="PROSITE" id="PS50158"/>
    </source>
</evidence>
<dbReference type="Proteomes" id="UP001231189">
    <property type="component" value="Unassembled WGS sequence"/>
</dbReference>
<dbReference type="EMBL" id="JAUUTY010000005">
    <property type="protein sequence ID" value="KAK1626001.1"/>
    <property type="molecule type" value="Genomic_DNA"/>
</dbReference>
<evidence type="ECO:0000313" key="4">
    <source>
        <dbReference type="EMBL" id="KAK1626001.1"/>
    </source>
</evidence>
<keyword evidence="1" id="KW-0862">Zinc</keyword>
<dbReference type="GO" id="GO:0003676">
    <property type="term" value="F:nucleic acid binding"/>
    <property type="evidence" value="ECO:0007669"/>
    <property type="project" value="InterPro"/>
</dbReference>
<dbReference type="AlphaFoldDB" id="A0AAD8RHB0"/>
<dbReference type="InterPro" id="IPR043128">
    <property type="entry name" value="Rev_trsase/Diguanyl_cyclase"/>
</dbReference>
<feature type="compositionally biased region" description="Polar residues" evidence="2">
    <location>
        <begin position="504"/>
        <end position="517"/>
    </location>
</feature>
<gene>
    <name evidence="4" type="ORF">QYE76_000316</name>
</gene>
<evidence type="ECO:0000313" key="5">
    <source>
        <dbReference type="Proteomes" id="UP001231189"/>
    </source>
</evidence>
<accession>A0AAD8RHB0</accession>
<feature type="region of interest" description="Disordered" evidence="2">
    <location>
        <begin position="182"/>
        <end position="215"/>
    </location>
</feature>
<dbReference type="Pfam" id="PF14223">
    <property type="entry name" value="Retrotran_gag_2"/>
    <property type="match status" value="1"/>
</dbReference>
<reference evidence="4" key="1">
    <citation type="submission" date="2023-07" db="EMBL/GenBank/DDBJ databases">
        <title>A chromosome-level genome assembly of Lolium multiflorum.</title>
        <authorList>
            <person name="Chen Y."/>
            <person name="Copetti D."/>
            <person name="Kolliker R."/>
            <person name="Studer B."/>
        </authorList>
    </citation>
    <scope>NUCLEOTIDE SEQUENCE</scope>
    <source>
        <strain evidence="4">02402/16</strain>
        <tissue evidence="4">Leaf</tissue>
    </source>
</reference>
<dbReference type="PANTHER" id="PTHR33026">
    <property type="entry name" value="OS06G0360600 PROTEIN"/>
    <property type="match status" value="1"/>
</dbReference>
<evidence type="ECO:0000256" key="2">
    <source>
        <dbReference type="SAM" id="MobiDB-lite"/>
    </source>
</evidence>
<organism evidence="4 5">
    <name type="scientific">Lolium multiflorum</name>
    <name type="common">Italian ryegrass</name>
    <name type="synonym">Lolium perenne subsp. multiflorum</name>
    <dbReference type="NCBI Taxonomy" id="4521"/>
    <lineage>
        <taxon>Eukaryota</taxon>
        <taxon>Viridiplantae</taxon>
        <taxon>Streptophyta</taxon>
        <taxon>Embryophyta</taxon>
        <taxon>Tracheophyta</taxon>
        <taxon>Spermatophyta</taxon>
        <taxon>Magnoliopsida</taxon>
        <taxon>Liliopsida</taxon>
        <taxon>Poales</taxon>
        <taxon>Poaceae</taxon>
        <taxon>BOP clade</taxon>
        <taxon>Pooideae</taxon>
        <taxon>Poodae</taxon>
        <taxon>Poeae</taxon>
        <taxon>Poeae Chloroplast Group 2 (Poeae type)</taxon>
        <taxon>Loliodinae</taxon>
        <taxon>Loliinae</taxon>
        <taxon>Lolium</taxon>
    </lineage>
</organism>
<feature type="compositionally biased region" description="Low complexity" evidence="2">
    <location>
        <begin position="193"/>
        <end position="206"/>
    </location>
</feature>
<proteinExistence type="predicted"/>
<comment type="caution">
    <text evidence="4">The sequence shown here is derived from an EMBL/GenBank/DDBJ whole genome shotgun (WGS) entry which is preliminary data.</text>
</comment>
<dbReference type="InterPro" id="IPR036875">
    <property type="entry name" value="Znf_CCHC_sf"/>
</dbReference>
<keyword evidence="1" id="KW-0863">Zinc-finger</keyword>
<dbReference type="Pfam" id="PF04195">
    <property type="entry name" value="Transposase_28"/>
    <property type="match status" value="1"/>
</dbReference>
<dbReference type="Gene3D" id="3.30.70.270">
    <property type="match status" value="1"/>
</dbReference>
<dbReference type="GO" id="GO:0008270">
    <property type="term" value="F:zinc ion binding"/>
    <property type="evidence" value="ECO:0007669"/>
    <property type="project" value="UniProtKB-KW"/>
</dbReference>
<feature type="compositionally biased region" description="Low complexity" evidence="2">
    <location>
        <begin position="480"/>
        <end position="497"/>
    </location>
</feature>
<dbReference type="PROSITE" id="PS50158">
    <property type="entry name" value="ZF_CCHC"/>
    <property type="match status" value="1"/>
</dbReference>
<dbReference type="InterPro" id="IPR007321">
    <property type="entry name" value="Transposase_28"/>
</dbReference>
<sequence length="685" mass="76063">MRIVPTAGQLTYVHDAPLGVPPAQTAPDEVKNVYLTRKTHYSIVQCAILYGLESELQKRFENHDPSEIIRELKMIFETHAAVESYEASEHFFGCKMEEGSSVSEHVLKMSGHAKKLNDLGIVIPNQLGIHRVLQSLPPSYKNFVMNYNMCMNKELPELFSMLKTAEVEIKKEHQVLMVNKTTNFKKQGKPKNEGNFNKGGKKAAAPPKKPKASPKPDTVCFDCKEDGHWKRNCSKYLADLKSGNIKKKVHEFLLGLLFVYGIQLFQLTPNSLLHISIFVTLWECFLGVHPHWGLWKHIFYLRCNNFGSAIYNVGGVCICVRPDVGYFDLKFADSVQGCCKKWLYVKDEPTGGQLYGLSHVDMSQEILRRKSWEAEATPEEIAATESLVLRLKSLQNTPGQELSGVQILAHFLRIRVQPLQARATPFWMYSGTGDSARISADLPVGELEKLNHQIISQLPPLPEGGEVVERFIIDDESQDASARAAEPAGAEKSAGSSDKLTESAGASDSSFTHSVPSAASPKGHKRKRSDNEDSGESKFSEPIAEETATDFDPFGAAAKKALPLYQLLKKSDKFVWSPQADEAFRDLKRVLSTAPILASPASMEPMLLYIAATNWVVSVVLVVERKEADREQPDGISRMGAQPAEWKFSAGPSGAFQMQSVGSKTNGQENLPRSFFVQDLASFRG</sequence>
<dbReference type="InterPro" id="IPR043502">
    <property type="entry name" value="DNA/RNA_pol_sf"/>
</dbReference>
<keyword evidence="1" id="KW-0479">Metal-binding</keyword>
<keyword evidence="5" id="KW-1185">Reference proteome</keyword>
<feature type="region of interest" description="Disordered" evidence="2">
    <location>
        <begin position="478"/>
        <end position="543"/>
    </location>
</feature>
<dbReference type="SUPFAM" id="SSF57756">
    <property type="entry name" value="Retrovirus zinc finger-like domains"/>
    <property type="match status" value="1"/>
</dbReference>
<name>A0AAD8RHB0_LOLMU</name>
<feature type="domain" description="CCHC-type" evidence="3">
    <location>
        <begin position="220"/>
        <end position="235"/>
    </location>
</feature>
<evidence type="ECO:0000256" key="1">
    <source>
        <dbReference type="PROSITE-ProRule" id="PRU00047"/>
    </source>
</evidence>